<organism evidence="7 8">
    <name type="scientific">Gordonia soli NBRC 108243</name>
    <dbReference type="NCBI Taxonomy" id="1223545"/>
    <lineage>
        <taxon>Bacteria</taxon>
        <taxon>Bacillati</taxon>
        <taxon>Actinomycetota</taxon>
        <taxon>Actinomycetes</taxon>
        <taxon>Mycobacteriales</taxon>
        <taxon>Gordoniaceae</taxon>
        <taxon>Gordonia</taxon>
    </lineage>
</organism>
<reference evidence="7 8" key="1">
    <citation type="submission" date="2013-01" db="EMBL/GenBank/DDBJ databases">
        <title>Whole genome shotgun sequence of Gordonia soli NBRC 108243.</title>
        <authorList>
            <person name="Isaki-Nakamura S."/>
            <person name="Hosoyama A."/>
            <person name="Tsuchikane K."/>
            <person name="Ando Y."/>
            <person name="Baba S."/>
            <person name="Ohji S."/>
            <person name="Hamada M."/>
            <person name="Tamura T."/>
            <person name="Yamazoe A."/>
            <person name="Yamazaki S."/>
            <person name="Fujita N."/>
        </authorList>
    </citation>
    <scope>NUCLEOTIDE SEQUENCE [LARGE SCALE GENOMIC DNA]</scope>
    <source>
        <strain evidence="7 8">NBRC 108243</strain>
    </source>
</reference>
<keyword evidence="4 5" id="KW-0732">Signal</keyword>
<dbReference type="PANTHER" id="PTHR30290">
    <property type="entry name" value="PERIPLASMIC BINDING COMPONENT OF ABC TRANSPORTER"/>
    <property type="match status" value="1"/>
</dbReference>
<dbReference type="Gene3D" id="3.10.105.10">
    <property type="entry name" value="Dipeptide-binding Protein, Domain 3"/>
    <property type="match status" value="1"/>
</dbReference>
<keyword evidence="3" id="KW-0813">Transport</keyword>
<dbReference type="RefSeq" id="WP_007619501.1">
    <property type="nucleotide sequence ID" value="NZ_BANX01000011.1"/>
</dbReference>
<evidence type="ECO:0000256" key="4">
    <source>
        <dbReference type="ARBA" id="ARBA00022729"/>
    </source>
</evidence>
<evidence type="ECO:0000259" key="6">
    <source>
        <dbReference type="Pfam" id="PF00496"/>
    </source>
</evidence>
<dbReference type="AlphaFoldDB" id="M0QGX8"/>
<proteinExistence type="inferred from homology"/>
<dbReference type="GO" id="GO:0030313">
    <property type="term" value="C:cell envelope"/>
    <property type="evidence" value="ECO:0007669"/>
    <property type="project" value="UniProtKB-SubCell"/>
</dbReference>
<evidence type="ECO:0000313" key="8">
    <source>
        <dbReference type="Proteomes" id="UP000011666"/>
    </source>
</evidence>
<sequence>MRTRLFRLIILALSAVLLLAVGACTSDPEPGSGGGAPAGEPAPGGTFTVVLPKAPDRGLNPHYGAAFDSEQVLRNAYDSLISEDPEEHFHPWLAKSWTVSPDGRTYEFRLRDDVTFTNGEKLDAAAVKTNLDVLRDPKYPAWTNNGLLQFSSVTDVAVIDPFAVRLTLSQPRADLLSSLAGLGGAIVAPSTLRADNATLTAGSKLIGSGPFIIDRVIQGQEIRFRKNPAYRWGPGTAKHQGAAYVDHLVVKFVPEASTRAGLLRSGEVDAIGTVKATDIPLFRDVSGFQYAQTGSAASPWNIMLNVTNGATGDVRVRRAISQGVDLSAIVDSVTKGTQKRAWSLISPDSKYFDAKYDNRTKPDLSRAKELLDEAGWKESGDDGAPRTNAAGQRLRVRLLASVPNYPLDDVLKAWQAQLRQDLGVDVELQYVENAQIYDLLAANDYEAFPRQVGGLDLSLQLNRAFGTTRPDLTFGQVDGITLGSVVGGSKLSDRQVDRWLVDATRATDQGTRKALFDKITGRILDQAVAIPLYTDRNSVAATGKVHNVTSLFDPPRNAVNGWGYDIAVQSR</sequence>
<dbReference type="InterPro" id="IPR039424">
    <property type="entry name" value="SBP_5"/>
</dbReference>
<dbReference type="PROSITE" id="PS51257">
    <property type="entry name" value="PROKAR_LIPOPROTEIN"/>
    <property type="match status" value="1"/>
</dbReference>
<feature type="chain" id="PRO_5039548440" evidence="5">
    <location>
        <begin position="24"/>
        <end position="571"/>
    </location>
</feature>
<dbReference type="Pfam" id="PF00496">
    <property type="entry name" value="SBP_bac_5"/>
    <property type="match status" value="1"/>
</dbReference>
<evidence type="ECO:0000313" key="7">
    <source>
        <dbReference type="EMBL" id="GAC67860.1"/>
    </source>
</evidence>
<evidence type="ECO:0000256" key="5">
    <source>
        <dbReference type="SAM" id="SignalP"/>
    </source>
</evidence>
<comment type="caution">
    <text evidence="7">The sequence shown here is derived from an EMBL/GenBank/DDBJ whole genome shotgun (WGS) entry which is preliminary data.</text>
</comment>
<feature type="domain" description="Solute-binding protein family 5" evidence="6">
    <location>
        <begin position="89"/>
        <end position="452"/>
    </location>
</feature>
<dbReference type="STRING" id="1223545.GS4_11_01280"/>
<feature type="signal peptide" evidence="5">
    <location>
        <begin position="1"/>
        <end position="23"/>
    </location>
</feature>
<protein>
    <submittedName>
        <fullName evidence="7">Putative peptide ABC transporter substrate-binding protein</fullName>
    </submittedName>
</protein>
<name>M0QGX8_9ACTN</name>
<dbReference type="SUPFAM" id="SSF53850">
    <property type="entry name" value="Periplasmic binding protein-like II"/>
    <property type="match status" value="1"/>
</dbReference>
<dbReference type="Gene3D" id="3.40.190.10">
    <property type="entry name" value="Periplasmic binding protein-like II"/>
    <property type="match status" value="1"/>
</dbReference>
<dbReference type="InterPro" id="IPR000914">
    <property type="entry name" value="SBP_5_dom"/>
</dbReference>
<comment type="subcellular location">
    <subcellularLocation>
        <location evidence="1">Cell envelope</location>
    </subcellularLocation>
</comment>
<dbReference type="EMBL" id="BANX01000011">
    <property type="protein sequence ID" value="GAC67860.1"/>
    <property type="molecule type" value="Genomic_DNA"/>
</dbReference>
<dbReference type="InterPro" id="IPR030678">
    <property type="entry name" value="Peptide/Ni-bd"/>
</dbReference>
<dbReference type="OrthoDB" id="9046151at2"/>
<dbReference type="PANTHER" id="PTHR30290:SF10">
    <property type="entry name" value="PERIPLASMIC OLIGOPEPTIDE-BINDING PROTEIN-RELATED"/>
    <property type="match status" value="1"/>
</dbReference>
<dbReference type="Proteomes" id="UP000011666">
    <property type="component" value="Unassembled WGS sequence"/>
</dbReference>
<accession>M0QGX8</accession>
<dbReference type="PIRSF" id="PIRSF002741">
    <property type="entry name" value="MppA"/>
    <property type="match status" value="1"/>
</dbReference>
<dbReference type="GO" id="GO:1904680">
    <property type="term" value="F:peptide transmembrane transporter activity"/>
    <property type="evidence" value="ECO:0007669"/>
    <property type="project" value="TreeGrafter"/>
</dbReference>
<dbReference type="GO" id="GO:0042597">
    <property type="term" value="C:periplasmic space"/>
    <property type="evidence" value="ECO:0007669"/>
    <property type="project" value="UniProtKB-ARBA"/>
</dbReference>
<comment type="similarity">
    <text evidence="2">Belongs to the bacterial solute-binding protein 5 family.</text>
</comment>
<evidence type="ECO:0000256" key="3">
    <source>
        <dbReference type="ARBA" id="ARBA00022448"/>
    </source>
</evidence>
<evidence type="ECO:0000256" key="1">
    <source>
        <dbReference type="ARBA" id="ARBA00004196"/>
    </source>
</evidence>
<dbReference type="eggNOG" id="COG0747">
    <property type="taxonomic scope" value="Bacteria"/>
</dbReference>
<dbReference type="GO" id="GO:0015833">
    <property type="term" value="P:peptide transport"/>
    <property type="evidence" value="ECO:0007669"/>
    <property type="project" value="TreeGrafter"/>
</dbReference>
<keyword evidence="8" id="KW-1185">Reference proteome</keyword>
<dbReference type="GO" id="GO:0043190">
    <property type="term" value="C:ATP-binding cassette (ABC) transporter complex"/>
    <property type="evidence" value="ECO:0007669"/>
    <property type="project" value="InterPro"/>
</dbReference>
<gene>
    <name evidence="7" type="ORF">GS4_11_01280</name>
</gene>
<evidence type="ECO:0000256" key="2">
    <source>
        <dbReference type="ARBA" id="ARBA00005695"/>
    </source>
</evidence>